<evidence type="ECO:0000313" key="18">
    <source>
        <dbReference type="Proteomes" id="UP000262538"/>
    </source>
</evidence>
<evidence type="ECO:0000259" key="15">
    <source>
        <dbReference type="Pfam" id="PF01433"/>
    </source>
</evidence>
<evidence type="ECO:0000256" key="9">
    <source>
        <dbReference type="ARBA" id="ARBA00022833"/>
    </source>
</evidence>
<evidence type="ECO:0000256" key="1">
    <source>
        <dbReference type="ARBA" id="ARBA00000098"/>
    </source>
</evidence>
<organism evidence="17 18">
    <name type="scientific">Microbispora triticiradicis</name>
    <dbReference type="NCBI Taxonomy" id="2200763"/>
    <lineage>
        <taxon>Bacteria</taxon>
        <taxon>Bacillati</taxon>
        <taxon>Actinomycetota</taxon>
        <taxon>Actinomycetes</taxon>
        <taxon>Streptosporangiales</taxon>
        <taxon>Streptosporangiaceae</taxon>
        <taxon>Microbispora</taxon>
    </lineage>
</organism>
<dbReference type="InterPro" id="IPR014782">
    <property type="entry name" value="Peptidase_M1_dom"/>
</dbReference>
<dbReference type="PANTHER" id="PTHR11533">
    <property type="entry name" value="PROTEASE M1 ZINC METALLOPROTEASE"/>
    <property type="match status" value="1"/>
</dbReference>
<protein>
    <recommendedName>
        <fullName evidence="5">Aminopeptidase N</fullName>
        <ecNumber evidence="4">3.4.11.2</ecNumber>
    </recommendedName>
    <alternativeName>
        <fullName evidence="11">Alanine aminopeptidase</fullName>
    </alternativeName>
    <alternativeName>
        <fullName evidence="12">Lysyl aminopeptidase</fullName>
    </alternativeName>
</protein>
<feature type="compositionally biased region" description="Low complexity" evidence="13">
    <location>
        <begin position="32"/>
        <end position="74"/>
    </location>
</feature>
<evidence type="ECO:0000256" key="11">
    <source>
        <dbReference type="ARBA" id="ARBA00029811"/>
    </source>
</evidence>
<dbReference type="EMBL" id="QFZU02000163">
    <property type="protein sequence ID" value="RGA01637.1"/>
    <property type="molecule type" value="Genomic_DNA"/>
</dbReference>
<evidence type="ECO:0000256" key="14">
    <source>
        <dbReference type="SAM" id="SignalP"/>
    </source>
</evidence>
<dbReference type="EC" id="3.4.11.2" evidence="4"/>
<feature type="chain" id="PRO_5045344972" description="Aminopeptidase N" evidence="14">
    <location>
        <begin position="29"/>
        <end position="495"/>
    </location>
</feature>
<evidence type="ECO:0000256" key="8">
    <source>
        <dbReference type="ARBA" id="ARBA00022801"/>
    </source>
</evidence>
<keyword evidence="10" id="KW-0482">Metalloprotease</keyword>
<dbReference type="InterPro" id="IPR042097">
    <property type="entry name" value="Aminopeptidase_N-like_N_sf"/>
</dbReference>
<keyword evidence="7" id="KW-0479">Metal-binding</keyword>
<keyword evidence="6" id="KW-0645">Protease</keyword>
<dbReference type="RefSeq" id="WP_117409288.1">
    <property type="nucleotide sequence ID" value="NZ_QFZU02000163.1"/>
</dbReference>
<evidence type="ECO:0000256" key="10">
    <source>
        <dbReference type="ARBA" id="ARBA00023049"/>
    </source>
</evidence>
<dbReference type="PRINTS" id="PR00756">
    <property type="entry name" value="ALADIPTASE"/>
</dbReference>
<keyword evidence="9" id="KW-0862">Zinc</keyword>
<reference evidence="17 18" key="1">
    <citation type="submission" date="2018-08" db="EMBL/GenBank/DDBJ databases">
        <title>Microbispora. triticiradicis sp. nov., a novel actinomycete isolated from the root of wheat (Triticum aestivum L.)).</title>
        <authorList>
            <person name="Han C."/>
        </authorList>
    </citation>
    <scope>NUCLEOTIDE SEQUENCE [LARGE SCALE GENOMIC DNA]</scope>
    <source>
        <strain evidence="17 18">NEAU-HRDPA2-9</strain>
    </source>
</reference>
<dbReference type="InterPro" id="IPR050344">
    <property type="entry name" value="Peptidase_M1_aminopeptidases"/>
</dbReference>
<proteinExistence type="inferred from homology"/>
<evidence type="ECO:0000256" key="6">
    <source>
        <dbReference type="ARBA" id="ARBA00022670"/>
    </source>
</evidence>
<evidence type="ECO:0000256" key="5">
    <source>
        <dbReference type="ARBA" id="ARBA00015611"/>
    </source>
</evidence>
<evidence type="ECO:0000256" key="7">
    <source>
        <dbReference type="ARBA" id="ARBA00022723"/>
    </source>
</evidence>
<dbReference type="InterPro" id="IPR001930">
    <property type="entry name" value="Peptidase_M1"/>
</dbReference>
<feature type="domain" description="Aminopeptidase N-like N-terminal" evidence="16">
    <location>
        <begin position="85"/>
        <end position="257"/>
    </location>
</feature>
<evidence type="ECO:0000256" key="3">
    <source>
        <dbReference type="ARBA" id="ARBA00010136"/>
    </source>
</evidence>
<comment type="catalytic activity">
    <reaction evidence="1">
        <text>Release of an N-terminal amino acid, Xaa-|-Yaa- from a peptide, amide or arylamide. Xaa is preferably Ala, but may be most amino acids including Pro (slow action). When a terminal hydrophobic residue is followed by a prolyl residue, the two may be released as an intact Xaa-Pro dipeptide.</text>
        <dbReference type="EC" id="3.4.11.2"/>
    </reaction>
</comment>
<dbReference type="PANTHER" id="PTHR11533:SF297">
    <property type="entry name" value="AMINOPEPTIDASE N"/>
    <property type="match status" value="1"/>
</dbReference>
<name>A0ABX9LCT2_9ACTN</name>
<comment type="cofactor">
    <cofactor evidence="2">
        <name>Zn(2+)</name>
        <dbReference type="ChEBI" id="CHEBI:29105"/>
    </cofactor>
</comment>
<gene>
    <name evidence="17" type="ORF">DI270_028595</name>
</gene>
<dbReference type="Pfam" id="PF17900">
    <property type="entry name" value="Peptidase_M1_N"/>
    <property type="match status" value="1"/>
</dbReference>
<sequence length="495" mass="52321">MPLNRFPVIPAVPAVVCAVAVATATACAPSQSAAASASPGTADVAASPASTARTGGTGSTGSTTGAPGIGDPDFPGGGNGGYDVEHYDLKLSYDPASRNLAGSTTIRAKATQDLTSFDLDLHGLTVSRVTVDGTAAAFSRRDDELVVTPAGRIADGGKFAVTIGYSGVPRSLRSASLGEYGFIATPDGAFVTCEPDGAKTWFPSNDHPADKATYDFQITVPAGLTAIANGEMSGTPRTTAGKTTFVWREKHPMASYLATMTTGKFQVRTGTSAGGLPIYAAVADSFRGSLDTLIAQTGTITDYWSSVFGPYPFSSTGGVIDDHAVGYALENQTKPIYGGFSPEPAIIAHELAHQWFGNSLSVSRWRDLWLNEGFATYAEWLWAEHSGQGTADATFRRYYANEADPMWSYPPGVARADDLFNAAVYTRGAMALHALRREIGDQSFFPLIRQWTAAHRYGNVTTPEFLALAERVSGKNLTPLFDAWLFRPGRPAPVA</sequence>
<keyword evidence="8" id="KW-0378">Hydrolase</keyword>
<evidence type="ECO:0000259" key="16">
    <source>
        <dbReference type="Pfam" id="PF17900"/>
    </source>
</evidence>
<evidence type="ECO:0000313" key="17">
    <source>
        <dbReference type="EMBL" id="RGA01637.1"/>
    </source>
</evidence>
<evidence type="ECO:0000256" key="13">
    <source>
        <dbReference type="SAM" id="MobiDB-lite"/>
    </source>
</evidence>
<dbReference type="PROSITE" id="PS51257">
    <property type="entry name" value="PROKAR_LIPOPROTEIN"/>
    <property type="match status" value="1"/>
</dbReference>
<feature type="region of interest" description="Disordered" evidence="13">
    <location>
        <begin position="32"/>
        <end position="77"/>
    </location>
</feature>
<dbReference type="InterPro" id="IPR027268">
    <property type="entry name" value="Peptidase_M4/M1_CTD_sf"/>
</dbReference>
<evidence type="ECO:0000256" key="4">
    <source>
        <dbReference type="ARBA" id="ARBA00012564"/>
    </source>
</evidence>
<evidence type="ECO:0000256" key="12">
    <source>
        <dbReference type="ARBA" id="ARBA00031533"/>
    </source>
</evidence>
<dbReference type="Proteomes" id="UP000262538">
    <property type="component" value="Unassembled WGS sequence"/>
</dbReference>
<evidence type="ECO:0000256" key="2">
    <source>
        <dbReference type="ARBA" id="ARBA00001947"/>
    </source>
</evidence>
<dbReference type="SUPFAM" id="SSF63737">
    <property type="entry name" value="Leukotriene A4 hydrolase N-terminal domain"/>
    <property type="match status" value="1"/>
</dbReference>
<dbReference type="InterPro" id="IPR045357">
    <property type="entry name" value="Aminopeptidase_N-like_N"/>
</dbReference>
<feature type="signal peptide" evidence="14">
    <location>
        <begin position="1"/>
        <end position="28"/>
    </location>
</feature>
<accession>A0ABX9LCT2</accession>
<keyword evidence="14" id="KW-0732">Signal</keyword>
<dbReference type="Gene3D" id="1.10.390.10">
    <property type="entry name" value="Neutral Protease Domain 2"/>
    <property type="match status" value="1"/>
</dbReference>
<dbReference type="CDD" id="cd09603">
    <property type="entry name" value="M1_APN_like"/>
    <property type="match status" value="1"/>
</dbReference>
<comment type="similarity">
    <text evidence="3">Belongs to the peptidase M1 family.</text>
</comment>
<dbReference type="SUPFAM" id="SSF55486">
    <property type="entry name" value="Metalloproteases ('zincins'), catalytic domain"/>
    <property type="match status" value="1"/>
</dbReference>
<dbReference type="Gene3D" id="2.60.40.1730">
    <property type="entry name" value="tricorn interacting facor f3 domain"/>
    <property type="match status" value="1"/>
</dbReference>
<dbReference type="Pfam" id="PF01433">
    <property type="entry name" value="Peptidase_M1"/>
    <property type="match status" value="1"/>
</dbReference>
<comment type="caution">
    <text evidence="17">The sequence shown here is derived from an EMBL/GenBank/DDBJ whole genome shotgun (WGS) entry which is preliminary data.</text>
</comment>
<keyword evidence="18" id="KW-1185">Reference proteome</keyword>
<feature type="domain" description="Peptidase M1 membrane alanine aminopeptidase" evidence="15">
    <location>
        <begin position="346"/>
        <end position="484"/>
    </location>
</feature>